<dbReference type="Proteomes" id="UP001498398">
    <property type="component" value="Unassembled WGS sequence"/>
</dbReference>
<dbReference type="Pfam" id="PF00067">
    <property type="entry name" value="p450"/>
    <property type="match status" value="2"/>
</dbReference>
<keyword evidence="11" id="KW-1185">Reference proteome</keyword>
<evidence type="ECO:0000256" key="4">
    <source>
        <dbReference type="ARBA" id="ARBA00022617"/>
    </source>
</evidence>
<keyword evidence="5 9" id="KW-0479">Metal-binding</keyword>
<keyword evidence="6 9" id="KW-0560">Oxidoreductase</keyword>
<dbReference type="InterPro" id="IPR036396">
    <property type="entry name" value="Cyt_P450_sf"/>
</dbReference>
<evidence type="ECO:0000256" key="3">
    <source>
        <dbReference type="ARBA" id="ARBA00010617"/>
    </source>
</evidence>
<keyword evidence="7 9" id="KW-0408">Iron</keyword>
<comment type="similarity">
    <text evidence="3 9">Belongs to the cytochrome P450 family.</text>
</comment>
<evidence type="ECO:0000256" key="6">
    <source>
        <dbReference type="ARBA" id="ARBA00023002"/>
    </source>
</evidence>
<evidence type="ECO:0000256" key="1">
    <source>
        <dbReference type="ARBA" id="ARBA00001971"/>
    </source>
</evidence>
<protein>
    <recommendedName>
        <fullName evidence="12">Cytochrome P450</fullName>
    </recommendedName>
</protein>
<sequence>MVCNPAVQKKAQEELDRVVGCGRLPNHSDEADLPYITAIMYEVLRRVAILHDKNLYPDPDTFNPSRWLTSDGKINTDMKAPLSTFGFGRRVCPGMHMALSSMWMTIASTLLTFNISEKVAEGGETIKLTQEYESSLQK</sequence>
<evidence type="ECO:0000256" key="2">
    <source>
        <dbReference type="ARBA" id="ARBA00005179"/>
    </source>
</evidence>
<reference evidence="10 11" key="1">
    <citation type="submission" date="2024-01" db="EMBL/GenBank/DDBJ databases">
        <title>A draft genome for the cacao thread blight pathogen Marasmiellus scandens.</title>
        <authorList>
            <person name="Baruah I.K."/>
            <person name="Leung J."/>
            <person name="Bukari Y."/>
            <person name="Amoako-Attah I."/>
            <person name="Meinhardt L.W."/>
            <person name="Bailey B.A."/>
            <person name="Cohen S.P."/>
        </authorList>
    </citation>
    <scope>NUCLEOTIDE SEQUENCE [LARGE SCALE GENOMIC DNA]</scope>
    <source>
        <strain evidence="10 11">GH-19</strain>
    </source>
</reference>
<dbReference type="InterPro" id="IPR002401">
    <property type="entry name" value="Cyt_P450_E_grp-I"/>
</dbReference>
<evidence type="ECO:0000256" key="5">
    <source>
        <dbReference type="ARBA" id="ARBA00022723"/>
    </source>
</evidence>
<evidence type="ECO:0000256" key="7">
    <source>
        <dbReference type="ARBA" id="ARBA00023004"/>
    </source>
</evidence>
<dbReference type="InterPro" id="IPR001128">
    <property type="entry name" value="Cyt_P450"/>
</dbReference>
<evidence type="ECO:0000313" key="10">
    <source>
        <dbReference type="EMBL" id="KAK7442490.1"/>
    </source>
</evidence>
<name>A0ABR1IY92_9AGAR</name>
<organism evidence="10 11">
    <name type="scientific">Marasmiellus scandens</name>
    <dbReference type="NCBI Taxonomy" id="2682957"/>
    <lineage>
        <taxon>Eukaryota</taxon>
        <taxon>Fungi</taxon>
        <taxon>Dikarya</taxon>
        <taxon>Basidiomycota</taxon>
        <taxon>Agaricomycotina</taxon>
        <taxon>Agaricomycetes</taxon>
        <taxon>Agaricomycetidae</taxon>
        <taxon>Agaricales</taxon>
        <taxon>Marasmiineae</taxon>
        <taxon>Omphalotaceae</taxon>
        <taxon>Marasmiellus</taxon>
    </lineage>
</organism>
<dbReference type="PRINTS" id="PR00463">
    <property type="entry name" value="EP450I"/>
</dbReference>
<dbReference type="PRINTS" id="PR00385">
    <property type="entry name" value="P450"/>
</dbReference>
<dbReference type="PANTHER" id="PTHR46300:SF1">
    <property type="entry name" value="P450, PUTATIVE (EUROFUNG)-RELATED"/>
    <property type="match status" value="1"/>
</dbReference>
<dbReference type="SUPFAM" id="SSF48264">
    <property type="entry name" value="Cytochrome P450"/>
    <property type="match status" value="1"/>
</dbReference>
<dbReference type="PANTHER" id="PTHR46300">
    <property type="entry name" value="P450, PUTATIVE (EUROFUNG)-RELATED-RELATED"/>
    <property type="match status" value="1"/>
</dbReference>
<evidence type="ECO:0000256" key="8">
    <source>
        <dbReference type="ARBA" id="ARBA00023033"/>
    </source>
</evidence>
<gene>
    <name evidence="10" type="ORF">VKT23_016088</name>
</gene>
<proteinExistence type="inferred from homology"/>
<comment type="pathway">
    <text evidence="2">Secondary metabolite biosynthesis.</text>
</comment>
<evidence type="ECO:0008006" key="12">
    <source>
        <dbReference type="Google" id="ProtNLM"/>
    </source>
</evidence>
<dbReference type="PROSITE" id="PS00086">
    <property type="entry name" value="CYTOCHROME_P450"/>
    <property type="match status" value="1"/>
</dbReference>
<comment type="cofactor">
    <cofactor evidence="1">
        <name>heme</name>
        <dbReference type="ChEBI" id="CHEBI:30413"/>
    </cofactor>
</comment>
<evidence type="ECO:0000313" key="11">
    <source>
        <dbReference type="Proteomes" id="UP001498398"/>
    </source>
</evidence>
<comment type="caution">
    <text evidence="10">The sequence shown here is derived from an EMBL/GenBank/DDBJ whole genome shotgun (WGS) entry which is preliminary data.</text>
</comment>
<keyword evidence="4 9" id="KW-0349">Heme</keyword>
<keyword evidence="8 9" id="KW-0503">Monooxygenase</keyword>
<accession>A0ABR1IY92</accession>
<evidence type="ECO:0000256" key="9">
    <source>
        <dbReference type="RuleBase" id="RU000461"/>
    </source>
</evidence>
<dbReference type="InterPro" id="IPR050364">
    <property type="entry name" value="Cytochrome_P450_fung"/>
</dbReference>
<dbReference type="EMBL" id="JBANRG010000058">
    <property type="protein sequence ID" value="KAK7442490.1"/>
    <property type="molecule type" value="Genomic_DNA"/>
</dbReference>
<dbReference type="Gene3D" id="1.10.630.10">
    <property type="entry name" value="Cytochrome P450"/>
    <property type="match status" value="2"/>
</dbReference>
<dbReference type="InterPro" id="IPR017972">
    <property type="entry name" value="Cyt_P450_CS"/>
</dbReference>